<dbReference type="AlphaFoldDB" id="A0A3M6TW71"/>
<protein>
    <submittedName>
        <fullName evidence="1">Uncharacterized protein</fullName>
    </submittedName>
</protein>
<feature type="non-terminal residue" evidence="1">
    <location>
        <position position="1"/>
    </location>
</feature>
<evidence type="ECO:0000313" key="2">
    <source>
        <dbReference type="Proteomes" id="UP000275408"/>
    </source>
</evidence>
<dbReference type="Proteomes" id="UP000275408">
    <property type="component" value="Unassembled WGS sequence"/>
</dbReference>
<evidence type="ECO:0000313" key="1">
    <source>
        <dbReference type="EMBL" id="RMX45663.1"/>
    </source>
</evidence>
<organism evidence="1 2">
    <name type="scientific">Pocillopora damicornis</name>
    <name type="common">Cauliflower coral</name>
    <name type="synonym">Millepora damicornis</name>
    <dbReference type="NCBI Taxonomy" id="46731"/>
    <lineage>
        <taxon>Eukaryota</taxon>
        <taxon>Metazoa</taxon>
        <taxon>Cnidaria</taxon>
        <taxon>Anthozoa</taxon>
        <taxon>Hexacorallia</taxon>
        <taxon>Scleractinia</taxon>
        <taxon>Astrocoeniina</taxon>
        <taxon>Pocilloporidae</taxon>
        <taxon>Pocillopora</taxon>
    </lineage>
</organism>
<proteinExistence type="predicted"/>
<keyword evidence="2" id="KW-1185">Reference proteome</keyword>
<sequence>NICGHTPFLVITYVPGLFKIQELISRPLVIAPLPVPGHFCGTNGSLKFKTNICSHTPFLVITYVPGLLKIPRTNFKTFGDRTFARSRPLLLNKLLLEIQNSQCSHF</sequence>
<dbReference type="EMBL" id="RCHS01002804">
    <property type="protein sequence ID" value="RMX45663.1"/>
    <property type="molecule type" value="Genomic_DNA"/>
</dbReference>
<comment type="caution">
    <text evidence="1">The sequence shown here is derived from an EMBL/GenBank/DDBJ whole genome shotgun (WGS) entry which is preliminary data.</text>
</comment>
<reference evidence="1 2" key="1">
    <citation type="journal article" date="2018" name="Sci. Rep.">
        <title>Comparative analysis of the Pocillopora damicornis genome highlights role of immune system in coral evolution.</title>
        <authorList>
            <person name="Cunning R."/>
            <person name="Bay R.A."/>
            <person name="Gillette P."/>
            <person name="Baker A.C."/>
            <person name="Traylor-Knowles N."/>
        </authorList>
    </citation>
    <scope>NUCLEOTIDE SEQUENCE [LARGE SCALE GENOMIC DNA]</scope>
    <source>
        <strain evidence="1">RSMAS</strain>
        <tissue evidence="1">Whole animal</tissue>
    </source>
</reference>
<accession>A0A3M6TW71</accession>
<gene>
    <name evidence="1" type="ORF">pdam_00024223</name>
</gene>
<name>A0A3M6TW71_POCDA</name>